<keyword evidence="2" id="KW-1185">Reference proteome</keyword>
<dbReference type="EMBL" id="FMXQ01000011">
    <property type="protein sequence ID" value="SDB54197.1"/>
    <property type="molecule type" value="Genomic_DNA"/>
</dbReference>
<dbReference type="RefSeq" id="WP_090879901.1">
    <property type="nucleotide sequence ID" value="NZ_FMXQ01000011.1"/>
</dbReference>
<dbReference type="Proteomes" id="UP000199071">
    <property type="component" value="Unassembled WGS sequence"/>
</dbReference>
<reference evidence="1 2" key="1">
    <citation type="submission" date="2016-10" db="EMBL/GenBank/DDBJ databases">
        <authorList>
            <person name="de Groot N.N."/>
        </authorList>
    </citation>
    <scope>NUCLEOTIDE SEQUENCE [LARGE SCALE GENOMIC DNA]</scope>
    <source>
        <strain evidence="1 2">ATCC 35022</strain>
    </source>
</reference>
<protein>
    <submittedName>
        <fullName evidence="1">Uncharacterized protein</fullName>
    </submittedName>
</protein>
<organism evidence="1 2">
    <name type="scientific">Bauldia litoralis</name>
    <dbReference type="NCBI Taxonomy" id="665467"/>
    <lineage>
        <taxon>Bacteria</taxon>
        <taxon>Pseudomonadati</taxon>
        <taxon>Pseudomonadota</taxon>
        <taxon>Alphaproteobacteria</taxon>
        <taxon>Hyphomicrobiales</taxon>
        <taxon>Kaistiaceae</taxon>
        <taxon>Bauldia</taxon>
    </lineage>
</organism>
<dbReference type="AlphaFoldDB" id="A0A1G6E9R4"/>
<dbReference type="STRING" id="665467.SAMN02982931_04258"/>
<sequence>MIRDAETLRRLCRIVWPEDPVPHAWCAELAQAFAACDVGEVEIVAYLDALSVKHARGAYENPAVHDSLRTPHGPLRHFGSAITLVVEATSCKLWFDTLLASYADIGVPVCFAVGRGTSAETARLIVDRGARYIDIGYAPPDAWSEAALEEVGTKWVLIARDDEIPSPAMLMFADRAVEYSPNFIWGFPRVHCSYDSASDEVRYSQFLPFGPLAASVLHWRMVARSDGPKERRAAPAETLLFSFDWIVRSFAERIGRLPNDPQHDGSRMILASFELPEGVPETWHLWTRLPEARLGQIVRLMHRSKQDQEDGRLK</sequence>
<evidence type="ECO:0000313" key="2">
    <source>
        <dbReference type="Proteomes" id="UP000199071"/>
    </source>
</evidence>
<gene>
    <name evidence="1" type="ORF">SAMN02982931_04258</name>
</gene>
<name>A0A1G6E9R4_9HYPH</name>
<accession>A0A1G6E9R4</accession>
<proteinExistence type="predicted"/>
<evidence type="ECO:0000313" key="1">
    <source>
        <dbReference type="EMBL" id="SDB54197.1"/>
    </source>
</evidence>